<feature type="active site" evidence="7">
    <location>
        <position position="313"/>
    </location>
</feature>
<evidence type="ECO:0000313" key="9">
    <source>
        <dbReference type="EMBL" id="WNM57817.1"/>
    </source>
</evidence>
<evidence type="ECO:0000256" key="4">
    <source>
        <dbReference type="ARBA" id="ARBA00022679"/>
    </source>
</evidence>
<dbReference type="NCBIfam" id="NF010639">
    <property type="entry name" value="PRK14036.1"/>
    <property type="match status" value="1"/>
</dbReference>
<comment type="similarity">
    <text evidence="2 6 8">Belongs to the citrate synthase family.</text>
</comment>
<keyword evidence="3" id="KW-0816">Tricarboxylic acid cycle</keyword>
<dbReference type="PANTHER" id="PTHR11739">
    <property type="entry name" value="CITRATE SYNTHASE"/>
    <property type="match status" value="1"/>
</dbReference>
<keyword evidence="4 6" id="KW-0808">Transferase</keyword>
<evidence type="ECO:0000256" key="7">
    <source>
        <dbReference type="PIRSR" id="PIRSR001369-1"/>
    </source>
</evidence>
<sequence>MEDYLPGLAGVPAAKSTISFVDGIQGILEYRGIPIEELATRSTFTETAFLLLFNRLPTQAELSRFHEDLTHHRRIKYRITDLLKCLPEHGHPMDALQAAVAALGMFYPVPDVRDDATRYWTAVRLIAKLPTIVAAFARLRHGDEQIQPRDDLSFAENFLYMLTEKVPAPDIARMFDICLILHAEHTMNASTFSGLVTASTLADPFTVIASAIGTLEGPLHGGANEAVIHMLEDIGTVEAIPAYLDQKFSLKEKIMGFGHRIYKVKDPRATVLQEFAQELDTRPDGNSLFSLARAVEQEMEKRVGPKGIRPNVDFYSGIIYHRMGIDTDLFTPVFAMARVAGWLAHCFEQYQDNHLFRPDQIYEGPRHRSYQSVETRETR</sequence>
<dbReference type="PROSITE" id="PS00480">
    <property type="entry name" value="CITRATE_SYNTHASE"/>
    <property type="match status" value="1"/>
</dbReference>
<dbReference type="NCBIfam" id="TIGR01800">
    <property type="entry name" value="cit_synth_II"/>
    <property type="match status" value="1"/>
</dbReference>
<dbReference type="InterPro" id="IPR036969">
    <property type="entry name" value="Citrate_synthase_sf"/>
</dbReference>
<evidence type="ECO:0000256" key="8">
    <source>
        <dbReference type="RuleBase" id="RU003406"/>
    </source>
</evidence>
<dbReference type="GO" id="GO:0005829">
    <property type="term" value="C:cytosol"/>
    <property type="evidence" value="ECO:0007669"/>
    <property type="project" value="TreeGrafter"/>
</dbReference>
<dbReference type="Gene3D" id="1.10.230.10">
    <property type="entry name" value="Cytochrome P450-Terp, domain 2"/>
    <property type="match status" value="1"/>
</dbReference>
<accession>A0AA96GB84</accession>
<dbReference type="GO" id="GO:0005975">
    <property type="term" value="P:carbohydrate metabolic process"/>
    <property type="evidence" value="ECO:0007669"/>
    <property type="project" value="TreeGrafter"/>
</dbReference>
<reference evidence="9 10" key="1">
    <citation type="submission" date="2023-01" db="EMBL/GenBank/DDBJ databases">
        <title>Cultivation and genomic characterization of new, ubiquitous marine nitrite-oxidizing bacteria from the Nitrospirales.</title>
        <authorList>
            <person name="Mueller A.J."/>
            <person name="Daebeler A."/>
            <person name="Herbold C.W."/>
            <person name="Kirkegaard R.H."/>
            <person name="Daims H."/>
        </authorList>
    </citation>
    <scope>NUCLEOTIDE SEQUENCE [LARGE SCALE GENOMIC DNA]</scope>
    <source>
        <strain evidence="9 10">VA</strain>
    </source>
</reference>
<dbReference type="EMBL" id="CP116967">
    <property type="protein sequence ID" value="WNM57817.1"/>
    <property type="molecule type" value="Genomic_DNA"/>
</dbReference>
<evidence type="ECO:0000256" key="6">
    <source>
        <dbReference type="PIRNR" id="PIRNR001369"/>
    </source>
</evidence>
<dbReference type="Proteomes" id="UP001302719">
    <property type="component" value="Chromosome"/>
</dbReference>
<dbReference type="InterPro" id="IPR016142">
    <property type="entry name" value="Citrate_synth-like_lrg_a-sub"/>
</dbReference>
<evidence type="ECO:0000256" key="2">
    <source>
        <dbReference type="ARBA" id="ARBA00010566"/>
    </source>
</evidence>
<dbReference type="AlphaFoldDB" id="A0AA96GB84"/>
<dbReference type="GO" id="GO:0006099">
    <property type="term" value="P:tricarboxylic acid cycle"/>
    <property type="evidence" value="ECO:0007669"/>
    <property type="project" value="UniProtKB-KW"/>
</dbReference>
<feature type="active site" evidence="7">
    <location>
        <position position="259"/>
    </location>
</feature>
<comment type="catalytic activity">
    <reaction evidence="5">
        <text>oxaloacetate + acetyl-CoA + H2O = citrate + CoA + H(+)</text>
        <dbReference type="Rhea" id="RHEA:16845"/>
        <dbReference type="ChEBI" id="CHEBI:15377"/>
        <dbReference type="ChEBI" id="CHEBI:15378"/>
        <dbReference type="ChEBI" id="CHEBI:16452"/>
        <dbReference type="ChEBI" id="CHEBI:16947"/>
        <dbReference type="ChEBI" id="CHEBI:57287"/>
        <dbReference type="ChEBI" id="CHEBI:57288"/>
        <dbReference type="EC" id="2.3.3.16"/>
    </reaction>
</comment>
<dbReference type="SUPFAM" id="SSF48256">
    <property type="entry name" value="Citrate synthase"/>
    <property type="match status" value="1"/>
</dbReference>
<dbReference type="PIRSF" id="PIRSF001369">
    <property type="entry name" value="Citrate_synth"/>
    <property type="match status" value="1"/>
</dbReference>
<gene>
    <name evidence="9" type="ORF">PP769_17875</name>
</gene>
<evidence type="ECO:0000256" key="1">
    <source>
        <dbReference type="ARBA" id="ARBA00004751"/>
    </source>
</evidence>
<evidence type="ECO:0000256" key="3">
    <source>
        <dbReference type="ARBA" id="ARBA00022532"/>
    </source>
</evidence>
<dbReference type="Gene3D" id="1.10.580.10">
    <property type="entry name" value="Citrate Synthase, domain 1"/>
    <property type="match status" value="1"/>
</dbReference>
<dbReference type="InterPro" id="IPR002020">
    <property type="entry name" value="Citrate_synthase"/>
</dbReference>
<evidence type="ECO:0000256" key="5">
    <source>
        <dbReference type="ARBA" id="ARBA00049288"/>
    </source>
</evidence>
<dbReference type="InterPro" id="IPR011278">
    <property type="entry name" value="2-MeCitrate/Citrate_synth_II"/>
</dbReference>
<dbReference type="RefSeq" id="WP_312642777.1">
    <property type="nucleotide sequence ID" value="NZ_CP116967.1"/>
</dbReference>
<dbReference type="Pfam" id="PF00285">
    <property type="entry name" value="Citrate_synt"/>
    <property type="match status" value="1"/>
</dbReference>
<dbReference type="PRINTS" id="PR00143">
    <property type="entry name" value="CITRTSNTHASE"/>
</dbReference>
<protein>
    <recommendedName>
        <fullName evidence="6">Citrate synthase</fullName>
    </recommendedName>
</protein>
<organism evidence="9 10">
    <name type="scientific">Candidatus Nitrospira allomarina</name>
    <dbReference type="NCBI Taxonomy" id="3020900"/>
    <lineage>
        <taxon>Bacteria</taxon>
        <taxon>Pseudomonadati</taxon>
        <taxon>Nitrospirota</taxon>
        <taxon>Nitrospiria</taxon>
        <taxon>Nitrospirales</taxon>
        <taxon>Nitrospiraceae</taxon>
        <taxon>Nitrospira</taxon>
    </lineage>
</organism>
<comment type="pathway">
    <text evidence="1">Carbohydrate metabolism; tricarboxylic acid cycle; isocitrate from oxaloacetate: step 1/2.</text>
</comment>
<dbReference type="InterPro" id="IPR016143">
    <property type="entry name" value="Citrate_synth-like_sm_a-sub"/>
</dbReference>
<dbReference type="InterPro" id="IPR024176">
    <property type="entry name" value="Citrate_synthase_bac-typ"/>
</dbReference>
<keyword evidence="10" id="KW-1185">Reference proteome</keyword>
<evidence type="ECO:0000313" key="10">
    <source>
        <dbReference type="Proteomes" id="UP001302719"/>
    </source>
</evidence>
<dbReference type="InterPro" id="IPR019810">
    <property type="entry name" value="Citrate_synthase_AS"/>
</dbReference>
<dbReference type="PANTHER" id="PTHR11739:SF4">
    <property type="entry name" value="CITRATE SYNTHASE, PEROXISOMAL"/>
    <property type="match status" value="1"/>
</dbReference>
<dbReference type="KEGG" id="nall:PP769_17875"/>
<dbReference type="GO" id="GO:0036440">
    <property type="term" value="F:citrate synthase activity"/>
    <property type="evidence" value="ECO:0007669"/>
    <property type="project" value="UniProtKB-EC"/>
</dbReference>
<proteinExistence type="inferred from homology"/>
<name>A0AA96GB84_9BACT</name>